<dbReference type="GO" id="GO:0046872">
    <property type="term" value="F:metal ion binding"/>
    <property type="evidence" value="ECO:0007669"/>
    <property type="project" value="UniProtKB-KW"/>
</dbReference>
<name>A0A2G6KDP4_9BACT</name>
<dbReference type="Pfam" id="PF07687">
    <property type="entry name" value="M20_dimer"/>
    <property type="match status" value="1"/>
</dbReference>
<dbReference type="GO" id="GO:0050118">
    <property type="term" value="F:N-acetyldiaminopimelate deacetylase activity"/>
    <property type="evidence" value="ECO:0007669"/>
    <property type="project" value="UniProtKB-ARBA"/>
</dbReference>
<feature type="binding site" evidence="2">
    <location>
        <position position="106"/>
    </location>
    <ligand>
        <name>Mn(2+)</name>
        <dbReference type="ChEBI" id="CHEBI:29035"/>
        <label>2</label>
    </ligand>
</feature>
<comment type="cofactor">
    <cofactor evidence="2">
        <name>Mn(2+)</name>
        <dbReference type="ChEBI" id="CHEBI:29035"/>
    </cofactor>
    <text evidence="2">The Mn(2+) ion enhances activity.</text>
</comment>
<comment type="caution">
    <text evidence="4">The sequence shown here is derived from an EMBL/GenBank/DDBJ whole genome shotgun (WGS) entry which is preliminary data.</text>
</comment>
<evidence type="ECO:0000259" key="3">
    <source>
        <dbReference type="Pfam" id="PF07687"/>
    </source>
</evidence>
<keyword evidence="2" id="KW-0479">Metal-binding</keyword>
<evidence type="ECO:0000256" key="2">
    <source>
        <dbReference type="PIRSR" id="PIRSR005962-1"/>
    </source>
</evidence>
<feature type="binding site" evidence="2">
    <location>
        <position position="104"/>
    </location>
    <ligand>
        <name>Mn(2+)</name>
        <dbReference type="ChEBI" id="CHEBI:29035"/>
        <label>2</label>
    </ligand>
</feature>
<dbReference type="FunFam" id="3.30.70.360:FF:000001">
    <property type="entry name" value="N-acetyldiaminopimelate deacetylase"/>
    <property type="match status" value="1"/>
</dbReference>
<dbReference type="AlphaFoldDB" id="A0A2G6KDP4"/>
<dbReference type="Gene3D" id="3.40.630.10">
    <property type="entry name" value="Zn peptidases"/>
    <property type="match status" value="1"/>
</dbReference>
<dbReference type="CDD" id="cd03886">
    <property type="entry name" value="M20_Acy1"/>
    <property type="match status" value="1"/>
</dbReference>
<dbReference type="Proteomes" id="UP000230821">
    <property type="component" value="Unassembled WGS sequence"/>
</dbReference>
<evidence type="ECO:0000256" key="1">
    <source>
        <dbReference type="ARBA" id="ARBA00022801"/>
    </source>
</evidence>
<dbReference type="SUPFAM" id="SSF55031">
    <property type="entry name" value="Bacterial exopeptidase dimerisation domain"/>
    <property type="match status" value="1"/>
</dbReference>
<evidence type="ECO:0000313" key="5">
    <source>
        <dbReference type="Proteomes" id="UP000230821"/>
    </source>
</evidence>
<dbReference type="SUPFAM" id="SSF53187">
    <property type="entry name" value="Zn-dependent exopeptidases"/>
    <property type="match status" value="1"/>
</dbReference>
<feature type="binding site" evidence="2">
    <location>
        <position position="361"/>
    </location>
    <ligand>
        <name>Mn(2+)</name>
        <dbReference type="ChEBI" id="CHEBI:29035"/>
        <label>2</label>
    </ligand>
</feature>
<evidence type="ECO:0000313" key="4">
    <source>
        <dbReference type="EMBL" id="PIE33816.1"/>
    </source>
</evidence>
<dbReference type="InterPro" id="IPR011650">
    <property type="entry name" value="Peptidase_M20_dimer"/>
</dbReference>
<protein>
    <recommendedName>
        <fullName evidence="3">Peptidase M20 dimerisation domain-containing protein</fullName>
    </recommendedName>
</protein>
<dbReference type="PANTHER" id="PTHR11014:SF63">
    <property type="entry name" value="METALLOPEPTIDASE, PUTATIVE (AFU_ORTHOLOGUE AFUA_6G09600)-RELATED"/>
    <property type="match status" value="1"/>
</dbReference>
<feature type="domain" description="Peptidase M20 dimerisation" evidence="3">
    <location>
        <begin position="185"/>
        <end position="281"/>
    </location>
</feature>
<dbReference type="Pfam" id="PF01546">
    <property type="entry name" value="Peptidase_M20"/>
    <property type="match status" value="1"/>
</dbReference>
<reference evidence="4 5" key="1">
    <citation type="submission" date="2017-10" db="EMBL/GenBank/DDBJ databases">
        <title>Novel microbial diversity and functional potential in the marine mammal oral microbiome.</title>
        <authorList>
            <person name="Dudek N.K."/>
            <person name="Sun C.L."/>
            <person name="Burstein D."/>
            <person name="Kantor R.S."/>
            <person name="Aliaga Goltsman D.S."/>
            <person name="Bik E.M."/>
            <person name="Thomas B.C."/>
            <person name="Banfield J.F."/>
            <person name="Relman D.A."/>
        </authorList>
    </citation>
    <scope>NUCLEOTIDE SEQUENCE [LARGE SCALE GENOMIC DNA]</scope>
    <source>
        <strain evidence="4">DOLJORAL78_47_16</strain>
    </source>
</reference>
<dbReference type="InterPro" id="IPR017439">
    <property type="entry name" value="Amidohydrolase"/>
</dbReference>
<keyword evidence="1" id="KW-0378">Hydrolase</keyword>
<gene>
    <name evidence="4" type="ORF">CSA56_09900</name>
</gene>
<dbReference type="InterPro" id="IPR002933">
    <property type="entry name" value="Peptidase_M20"/>
</dbReference>
<accession>A0A2G6KDP4</accession>
<sequence length="391" mass="42957">MIEKLRKCAQENEQRILELRHQIHQYPELAFEEVRTAKVICEELDRLGIEIHANYADTTAVVGVIQGVTDGPTRALRADIDALPVQEETGLPFASKIPGKMHACGHDAHTAILLGTAHLLTRFRSQLAGRIVLVFQPGEEGHAGARVLVEYGLLEEFGIEAMFGHHVWANLPPGHFATRPGVMTSNSDNFSAEIKGRGAHAARPNMGIDPVVVASHFVLACQDIISREVSPNSPAVITFGKLRAGEAYNVIPERAIFEGTVRTQSAEVQNFVQERMQQVLQGITSAFRTTGTLTYRRLYPSVINHQGLTRDVMTLAEDFWGTSQVATIPHASMVGEDFAFYTKKVASCFGFLGIGSPYDHHNPRFVVDESTLAPAAAWTSYIALKSAEFMP</sequence>
<dbReference type="PIRSF" id="PIRSF005962">
    <property type="entry name" value="Pept_M20D_amidohydro"/>
    <property type="match status" value="1"/>
</dbReference>
<dbReference type="PANTHER" id="PTHR11014">
    <property type="entry name" value="PEPTIDASE M20 FAMILY MEMBER"/>
    <property type="match status" value="1"/>
</dbReference>
<proteinExistence type="predicted"/>
<feature type="binding site" evidence="2">
    <location>
        <position position="140"/>
    </location>
    <ligand>
        <name>Mn(2+)</name>
        <dbReference type="ChEBI" id="CHEBI:29035"/>
        <label>2</label>
    </ligand>
</feature>
<dbReference type="Gene3D" id="3.30.70.360">
    <property type="match status" value="1"/>
</dbReference>
<dbReference type="InterPro" id="IPR036264">
    <property type="entry name" value="Bact_exopeptidase_dim_dom"/>
</dbReference>
<feature type="binding site" evidence="2">
    <location>
        <position position="166"/>
    </location>
    <ligand>
        <name>Mn(2+)</name>
        <dbReference type="ChEBI" id="CHEBI:29035"/>
        <label>2</label>
    </ligand>
</feature>
<dbReference type="GO" id="GO:0019877">
    <property type="term" value="P:diaminopimelate biosynthetic process"/>
    <property type="evidence" value="ECO:0007669"/>
    <property type="project" value="UniProtKB-ARBA"/>
</dbReference>
<dbReference type="NCBIfam" id="TIGR01891">
    <property type="entry name" value="amidohydrolases"/>
    <property type="match status" value="1"/>
</dbReference>
<dbReference type="EMBL" id="PDSK01000094">
    <property type="protein sequence ID" value="PIE33816.1"/>
    <property type="molecule type" value="Genomic_DNA"/>
</dbReference>
<keyword evidence="2" id="KW-0464">Manganese</keyword>
<organism evidence="4 5">
    <name type="scientific">candidate division KSB3 bacterium</name>
    <dbReference type="NCBI Taxonomy" id="2044937"/>
    <lineage>
        <taxon>Bacteria</taxon>
        <taxon>candidate division KSB3</taxon>
    </lineage>
</organism>